<protein>
    <recommendedName>
        <fullName evidence="3">DUF4892 domain-containing protein</fullName>
    </recommendedName>
</protein>
<dbReference type="Proteomes" id="UP001465153">
    <property type="component" value="Unassembled WGS sequence"/>
</dbReference>
<dbReference type="InterPro" id="IPR032608">
    <property type="entry name" value="DUF4892"/>
</dbReference>
<comment type="caution">
    <text evidence="1">The sequence shown here is derived from an EMBL/GenBank/DDBJ whole genome shotgun (WGS) entry which is preliminary data.</text>
</comment>
<gene>
    <name evidence="1" type="ORF">NBRC116591_02580</name>
</gene>
<proteinExistence type="predicted"/>
<dbReference type="EMBL" id="BAABWN010000001">
    <property type="protein sequence ID" value="GAA6166448.1"/>
    <property type="molecule type" value="Genomic_DNA"/>
</dbReference>
<dbReference type="RefSeq" id="WP_353301385.1">
    <property type="nucleotide sequence ID" value="NZ_BAABWN010000001.1"/>
</dbReference>
<reference evidence="1 2" key="1">
    <citation type="submission" date="2024-04" db="EMBL/GenBank/DDBJ databases">
        <title>Draft genome sequence of Sessilibacter corallicola NBRC 116591.</title>
        <authorList>
            <person name="Miyakawa T."/>
            <person name="Kusuya Y."/>
            <person name="Miura T."/>
        </authorList>
    </citation>
    <scope>NUCLEOTIDE SEQUENCE [LARGE SCALE GENOMIC DNA]</scope>
    <source>
        <strain evidence="1 2">KU-00831-HH</strain>
    </source>
</reference>
<evidence type="ECO:0000313" key="1">
    <source>
        <dbReference type="EMBL" id="GAA6166448.1"/>
    </source>
</evidence>
<dbReference type="Pfam" id="PF16234">
    <property type="entry name" value="DUF4892"/>
    <property type="match status" value="1"/>
</dbReference>
<evidence type="ECO:0000313" key="2">
    <source>
        <dbReference type="Proteomes" id="UP001465153"/>
    </source>
</evidence>
<organism evidence="1 2">
    <name type="scientific">Sessilibacter corallicola</name>
    <dbReference type="NCBI Taxonomy" id="2904075"/>
    <lineage>
        <taxon>Bacteria</taxon>
        <taxon>Pseudomonadati</taxon>
        <taxon>Pseudomonadota</taxon>
        <taxon>Gammaproteobacteria</taxon>
        <taxon>Cellvibrionales</taxon>
        <taxon>Cellvibrionaceae</taxon>
        <taxon>Sessilibacter</taxon>
    </lineage>
</organism>
<accession>A0ABQ0A4I5</accession>
<evidence type="ECO:0008006" key="3">
    <source>
        <dbReference type="Google" id="ProtNLM"/>
    </source>
</evidence>
<keyword evidence="2" id="KW-1185">Reference proteome</keyword>
<sequence length="302" mass="33532">MYKSKVFFGHGFKNWAAVLTFFCALCGTLSVNALELVPFPGSNLVDESNNSGDYVVALGPMRNINSRWRAENEQLVQGEVSRIVYELPRAHDLSEVMQSYYAQLQRFDATPLFVCQGHTCGSSASWANEHFEERRLYGLDQFQDLAVFQVIQEQEVTLATIYGVTRGNQRSYLLIDLVKIDSSRVIDQTPTVKTVESIIKGKRYLPLPINLVEGEFILTEGFGAVLAQFLKSSPSTNIALVVSDHRNDRLSQNIDNSTGIAESLYQQLQSAGIAANRIEVHGVGNLIPGKKNAVAAWVISVR</sequence>
<name>A0ABQ0A4I5_9GAMM</name>